<dbReference type="CDD" id="cd12148">
    <property type="entry name" value="fungal_TF_MHR"/>
    <property type="match status" value="1"/>
</dbReference>
<proteinExistence type="predicted"/>
<keyword evidence="2" id="KW-0805">Transcription regulation</keyword>
<evidence type="ECO:0000256" key="1">
    <source>
        <dbReference type="ARBA" id="ARBA00022723"/>
    </source>
</evidence>
<gene>
    <name evidence="8" type="ORF">NKR23_g10756</name>
</gene>
<dbReference type="InterPro" id="IPR007219">
    <property type="entry name" value="XnlR_reg_dom"/>
</dbReference>
<evidence type="ECO:0000313" key="9">
    <source>
        <dbReference type="Proteomes" id="UP001174694"/>
    </source>
</evidence>
<dbReference type="PANTHER" id="PTHR47424:SF3">
    <property type="entry name" value="REGULATORY PROTEIN GAL4"/>
    <property type="match status" value="1"/>
</dbReference>
<keyword evidence="5" id="KW-0539">Nucleus</keyword>
<evidence type="ECO:0000256" key="6">
    <source>
        <dbReference type="SAM" id="MobiDB-lite"/>
    </source>
</evidence>
<dbReference type="Pfam" id="PF04082">
    <property type="entry name" value="Fungal_trans"/>
    <property type="match status" value="1"/>
</dbReference>
<dbReference type="SUPFAM" id="SSF57701">
    <property type="entry name" value="Zn2/Cys6 DNA-binding domain"/>
    <property type="match status" value="1"/>
</dbReference>
<organism evidence="8 9">
    <name type="scientific">Pleurostoma richardsiae</name>
    <dbReference type="NCBI Taxonomy" id="41990"/>
    <lineage>
        <taxon>Eukaryota</taxon>
        <taxon>Fungi</taxon>
        <taxon>Dikarya</taxon>
        <taxon>Ascomycota</taxon>
        <taxon>Pezizomycotina</taxon>
        <taxon>Sordariomycetes</taxon>
        <taxon>Sordariomycetidae</taxon>
        <taxon>Calosphaeriales</taxon>
        <taxon>Pleurostomataceae</taxon>
        <taxon>Pleurostoma</taxon>
    </lineage>
</organism>
<evidence type="ECO:0000256" key="2">
    <source>
        <dbReference type="ARBA" id="ARBA00023015"/>
    </source>
</evidence>
<keyword evidence="4" id="KW-0804">Transcription</keyword>
<evidence type="ECO:0000256" key="3">
    <source>
        <dbReference type="ARBA" id="ARBA00023125"/>
    </source>
</evidence>
<accession>A0AA38R3Y0</accession>
<evidence type="ECO:0000256" key="4">
    <source>
        <dbReference type="ARBA" id="ARBA00023163"/>
    </source>
</evidence>
<dbReference type="GO" id="GO:0006351">
    <property type="term" value="P:DNA-templated transcription"/>
    <property type="evidence" value="ECO:0007669"/>
    <property type="project" value="InterPro"/>
</dbReference>
<dbReference type="SMART" id="SM00066">
    <property type="entry name" value="GAL4"/>
    <property type="match status" value="1"/>
</dbReference>
<dbReference type="PROSITE" id="PS50048">
    <property type="entry name" value="ZN2_CY6_FUNGAL_2"/>
    <property type="match status" value="1"/>
</dbReference>
<comment type="caution">
    <text evidence="8">The sequence shown here is derived from an EMBL/GenBank/DDBJ whole genome shotgun (WGS) entry which is preliminary data.</text>
</comment>
<feature type="region of interest" description="Disordered" evidence="6">
    <location>
        <begin position="175"/>
        <end position="201"/>
    </location>
</feature>
<evidence type="ECO:0000259" key="7">
    <source>
        <dbReference type="PROSITE" id="PS50048"/>
    </source>
</evidence>
<keyword evidence="3" id="KW-0238">DNA-binding</keyword>
<dbReference type="CDD" id="cd00067">
    <property type="entry name" value="GAL4"/>
    <property type="match status" value="1"/>
</dbReference>
<dbReference type="PROSITE" id="PS00463">
    <property type="entry name" value="ZN2_CY6_FUNGAL_1"/>
    <property type="match status" value="1"/>
</dbReference>
<reference evidence="8" key="1">
    <citation type="submission" date="2022-07" db="EMBL/GenBank/DDBJ databases">
        <title>Fungi with potential for degradation of polypropylene.</title>
        <authorList>
            <person name="Gostincar C."/>
        </authorList>
    </citation>
    <scope>NUCLEOTIDE SEQUENCE</scope>
    <source>
        <strain evidence="8">EXF-13308</strain>
    </source>
</reference>
<protein>
    <submittedName>
        <fullName evidence="8">Transcription factor</fullName>
    </submittedName>
</protein>
<evidence type="ECO:0000256" key="5">
    <source>
        <dbReference type="ARBA" id="ARBA00023242"/>
    </source>
</evidence>
<feature type="domain" description="Zn(2)-C6 fungal-type" evidence="7">
    <location>
        <begin position="18"/>
        <end position="48"/>
    </location>
</feature>
<dbReference type="PANTHER" id="PTHR47424">
    <property type="entry name" value="REGULATORY PROTEIN GAL4"/>
    <property type="match status" value="1"/>
</dbReference>
<keyword evidence="1" id="KW-0479">Metal-binding</keyword>
<dbReference type="Proteomes" id="UP001174694">
    <property type="component" value="Unassembled WGS sequence"/>
</dbReference>
<dbReference type="AlphaFoldDB" id="A0AA38R3Y0"/>
<dbReference type="GO" id="GO:0000981">
    <property type="term" value="F:DNA-binding transcription factor activity, RNA polymerase II-specific"/>
    <property type="evidence" value="ECO:0007669"/>
    <property type="project" value="InterPro"/>
</dbReference>
<dbReference type="GO" id="GO:0003677">
    <property type="term" value="F:DNA binding"/>
    <property type="evidence" value="ECO:0007669"/>
    <property type="project" value="UniProtKB-KW"/>
</dbReference>
<evidence type="ECO:0000313" key="8">
    <source>
        <dbReference type="EMBL" id="KAJ9133386.1"/>
    </source>
</evidence>
<dbReference type="InterPro" id="IPR001138">
    <property type="entry name" value="Zn2Cys6_DnaBD"/>
</dbReference>
<dbReference type="SMART" id="SM00906">
    <property type="entry name" value="Fungal_trans"/>
    <property type="match status" value="1"/>
</dbReference>
<dbReference type="InterPro" id="IPR036864">
    <property type="entry name" value="Zn2-C6_fun-type_DNA-bd_sf"/>
</dbReference>
<keyword evidence="9" id="KW-1185">Reference proteome</keyword>
<dbReference type="GO" id="GO:0008270">
    <property type="term" value="F:zinc ion binding"/>
    <property type="evidence" value="ECO:0007669"/>
    <property type="project" value="InterPro"/>
</dbReference>
<dbReference type="EMBL" id="JANBVO010000050">
    <property type="protein sequence ID" value="KAJ9133386.1"/>
    <property type="molecule type" value="Genomic_DNA"/>
</dbReference>
<dbReference type="InterPro" id="IPR051127">
    <property type="entry name" value="Fungal_SecMet_Regulators"/>
</dbReference>
<dbReference type="Pfam" id="PF00172">
    <property type="entry name" value="Zn_clus"/>
    <property type="match status" value="1"/>
</dbReference>
<dbReference type="Gene3D" id="4.10.240.10">
    <property type="entry name" value="Zn(2)-C6 fungal-type DNA-binding domain"/>
    <property type="match status" value="1"/>
</dbReference>
<sequence>MPESTDEPASVRKRVAHACNTCRAMKAKCDGRRPVCARCKGYEYECHYSGSGRRTRQIKSPVEQLRSSGDAIPTFALTDMLRGAVAQYEKVVHDIVSRLPESDRIRALNDISAIRQRVESAIATCKFSDLLPLQSRSPARSQPQSPQDSQRYLGEISDVRFFNLIKQALQDTKIPTEHGDEGLDSYEQDDPRTAGLSGEHPGVSIGLPKPGVAAEYLEIYFSTINIAYPFLQKAVFLKQYENLRDSTEASGVDNSWLATLYVVFALGAYYTSFPGQGRNTLHEQYFQYALELARADVVRRSVSHVSFLLVECFYLLAVCRTDSCWTTLGIAIRIAQSIGLHAETEEPSMLRGQDALKAEVRRRVWYSLYVLDRLLSLQLGRPPAIHDEDCHVSLPSRLDDADIEWESEAPELSAPGQPTKGDYFLYVIRLSGIIGSVLRDQRRHSLEGGLARTASLDEQLLNWKRSLPRPLRFDFGHAFEPSIVFKRQRNMLAIKFHHLRTIIHRPYLCLPLLQRTNDMTAALHIDPSAINRYERICISEAQETAHLLRNVVNERDLVHDFPWWQMISCIFCASSVLLVASVFLRHAGSAGESSSDAAALEDDAETCLKVFEALSPNSGGAKVARDLIARLRDRGHKWRETCQPAVIQHQSQPVGDGQLQLQGAMPPPSMPLEDGDLALGNINFDPRGGYPALNVEDWPSEILDSVTCSIAA</sequence>
<name>A0AA38R3Y0_9PEZI</name>